<sequence length="135" mass="15623">MVRAGFCVLPEQVFGKAFSFYISGICIHDIRLKLLKHFCKADNHDLVHAHYFPELVNLRRADLKNKIAVSMLFYLGCKLLPLFRRQLFGVRNSQNFEYVGFGFIDFYASYAHGPDYRTFSGFINSCDHHSMVISC</sequence>
<dbReference type="BioCyc" id="MMAZ1236903:G139K-2736-MONOMER"/>
<proteinExistence type="predicted"/>
<accession>M1Q0P9</accession>
<name>M1Q0P9_METMZ</name>
<dbReference type="EMBL" id="CP004144">
    <property type="protein sequence ID" value="AGF98151.1"/>
    <property type="molecule type" value="Genomic_DNA"/>
</dbReference>
<organism evidence="1 2">
    <name type="scientific">Methanosarcina mazei Tuc01</name>
    <dbReference type="NCBI Taxonomy" id="1236903"/>
    <lineage>
        <taxon>Archaea</taxon>
        <taxon>Methanobacteriati</taxon>
        <taxon>Methanobacteriota</taxon>
        <taxon>Stenosarchaea group</taxon>
        <taxon>Methanomicrobia</taxon>
        <taxon>Methanosarcinales</taxon>
        <taxon>Methanosarcinaceae</taxon>
        <taxon>Methanosarcina</taxon>
    </lineage>
</organism>
<gene>
    <name evidence="1" type="ORF">MmTuc01_2874</name>
</gene>
<dbReference type="AlphaFoldDB" id="M1Q0P9"/>
<evidence type="ECO:0000313" key="1">
    <source>
        <dbReference type="EMBL" id="AGF98151.1"/>
    </source>
</evidence>
<reference evidence="1 2" key="1">
    <citation type="journal article" date="2013" name="Genome Announc.">
        <title>Complete Genome of a Methanosarcina mazei Strain Isolated from Sediment Samples from an Amazonian Flooded Area.</title>
        <authorList>
            <person name="Assis das Gracas D."/>
            <person name="Thiago Juca Ramos R."/>
            <person name="Vieira Araujo A.C."/>
            <person name="Zahlouth R."/>
            <person name="Ribeiro Carneiro A."/>
            <person name="Souza Lopes T."/>
            <person name="Azevedo Barauna R."/>
            <person name="Azevedo V."/>
            <person name="Cruz Schneider M.P."/>
            <person name="Pellizari V.H."/>
            <person name="Silva A."/>
        </authorList>
    </citation>
    <scope>NUCLEOTIDE SEQUENCE [LARGE SCALE GENOMIC DNA]</scope>
    <source>
        <strain evidence="1 2">Tuc01</strain>
    </source>
</reference>
<protein>
    <submittedName>
        <fullName evidence="1">Uncharacterized protein</fullName>
    </submittedName>
</protein>
<dbReference type="Proteomes" id="UP000011718">
    <property type="component" value="Chromosome"/>
</dbReference>
<dbReference type="HOGENOM" id="CLU_1881102_0_0_2"/>
<evidence type="ECO:0000313" key="2">
    <source>
        <dbReference type="Proteomes" id="UP000011718"/>
    </source>
</evidence>
<dbReference type="KEGG" id="mmaz:MmTuc01_2874"/>